<keyword evidence="10 15" id="KW-0238">DNA-binding</keyword>
<organism evidence="19 20">
    <name type="scientific">Castor canadensis papillomavirus 1</name>
    <dbReference type="NCBI Taxonomy" id="1352235"/>
    <lineage>
        <taxon>Viruses</taxon>
        <taxon>Monodnaviria</taxon>
        <taxon>Shotokuvirae</taxon>
        <taxon>Cossaviricota</taxon>
        <taxon>Papovaviricetes</taxon>
        <taxon>Zurhausenvirales</taxon>
        <taxon>Papillomaviridae</taxon>
        <taxon>Firstpapillomavirinae</taxon>
        <taxon>Dyosigmapapillomavirus</taxon>
        <taxon>Dyosigmapapillomavirus 1</taxon>
    </lineage>
</organism>
<dbReference type="Pfam" id="PF20450">
    <property type="entry name" value="PPV_E1_DBD"/>
    <property type="match status" value="1"/>
</dbReference>
<protein>
    <recommendedName>
        <fullName evidence="15 16">Replication protein E1</fullName>
        <ecNumber evidence="15 16">5.6.2.4</ecNumber>
    </recommendedName>
    <alternativeName>
        <fullName evidence="15">ATP-dependent helicase E1</fullName>
    </alternativeName>
    <alternativeName>
        <fullName evidence="15">DNA 3'-5' helicase E1</fullName>
    </alternativeName>
</protein>
<keyword evidence="4 15" id="KW-1048">Host nucleus</keyword>
<keyword evidence="6 15" id="KW-0547">Nucleotide-binding</keyword>
<evidence type="ECO:0000256" key="17">
    <source>
        <dbReference type="SAM" id="MobiDB-lite"/>
    </source>
</evidence>
<dbReference type="InterPro" id="IPR046935">
    <property type="entry name" value="PPV_E1_DBD_sf"/>
</dbReference>
<dbReference type="SUPFAM" id="SSF55464">
    <property type="entry name" value="Origin of replication-binding domain, RBD-like"/>
    <property type="match status" value="1"/>
</dbReference>
<dbReference type="GeneID" id="18126067"/>
<evidence type="ECO:0000256" key="2">
    <source>
        <dbReference type="ARBA" id="ARBA00022518"/>
    </source>
</evidence>
<keyword evidence="8 15" id="KW-0347">Helicase</keyword>
<comment type="catalytic activity">
    <reaction evidence="12 15">
        <text>Couples ATP hydrolysis with the unwinding of duplex DNA by translocating in the 3'-5' direction.</text>
        <dbReference type="EC" id="5.6.2.4"/>
    </reaction>
</comment>
<evidence type="ECO:0000256" key="7">
    <source>
        <dbReference type="ARBA" id="ARBA00022801"/>
    </source>
</evidence>
<comment type="catalytic activity">
    <reaction evidence="13 15 16">
        <text>ATP + H2O = ADP + phosphate + H(+)</text>
        <dbReference type="Rhea" id="RHEA:13065"/>
        <dbReference type="ChEBI" id="CHEBI:15377"/>
        <dbReference type="ChEBI" id="CHEBI:15378"/>
        <dbReference type="ChEBI" id="CHEBI:30616"/>
        <dbReference type="ChEBI" id="CHEBI:43474"/>
        <dbReference type="ChEBI" id="CHEBI:456216"/>
        <dbReference type="EC" id="5.6.2.4"/>
    </reaction>
</comment>
<comment type="PTM">
    <text evidence="15">Phosphorylated.</text>
</comment>
<comment type="PTM">
    <text evidence="15">Sumoylated.</text>
</comment>
<evidence type="ECO:0000256" key="1">
    <source>
        <dbReference type="ARBA" id="ARBA00004147"/>
    </source>
</evidence>
<dbReference type="HAMAP" id="MF_04000">
    <property type="entry name" value="PPV_E1"/>
    <property type="match status" value="1"/>
</dbReference>
<dbReference type="PIRSF" id="PIRSF003383">
    <property type="entry name" value="Rep_E1_papillomaV"/>
    <property type="match status" value="1"/>
</dbReference>
<dbReference type="InterPro" id="IPR014000">
    <property type="entry name" value="PPV_DNA_helicase_E1_N"/>
</dbReference>
<feature type="short sequence motif" description="Nuclear localization signal" evidence="15">
    <location>
        <begin position="76"/>
        <end position="78"/>
    </location>
</feature>
<dbReference type="EMBL" id="KC020689">
    <property type="protein sequence ID" value="AGV05016.1"/>
    <property type="molecule type" value="Genomic_DNA"/>
</dbReference>
<evidence type="ECO:0000313" key="20">
    <source>
        <dbReference type="Proteomes" id="UP000052093"/>
    </source>
</evidence>
<keyword evidence="15" id="KW-0832">Ubl conjugation</keyword>
<comment type="function">
    <text evidence="14 15">ATP-dependent DNA 3'-5' helicase required for initiation of viral DNA replication. It forms a complex with the viral E2 protein. The E1-E2 complex binds to the replication origin which contains binding sites for both proteins. During the initial step, a dimer of E1 interacts with a dimer of protein E2 leading to a complex that binds the viral origin of replication with high specificity. Then, a second dimer of E1 displaces the E2 dimer in an ATP-dependent manner to form the E1 tetramer. Following this, two E1 monomers are added to each half of the site, which results in the formation of two E1 trimers on the viral ori. Subsequently, two hexamers will be created. The double hexamer acts as a bi-directional helicase machinery and unwinds the viral DNA and then recruits the host DNA polymerase to start replication.</text>
</comment>
<reference evidence="19 20" key="1">
    <citation type="journal article" date="2014" name="Vet. Microbiol.">
        <title>Characterization of the North American beaver (Castor canadensis) papillomavirus genome.</title>
        <authorList>
            <person name="Rogovskyy A.S."/>
            <person name="Chen Z."/>
            <person name="Burk R.D."/>
            <person name="Bankhead T."/>
        </authorList>
    </citation>
    <scope>NUCLEOTIDE SEQUENCE [LARGE SCALE GENOMIC DNA]</scope>
    <source>
        <strain evidence="19">CcanPV1</strain>
    </source>
</reference>
<feature type="modified residue" description="Phosphoserine; by host" evidence="15">
    <location>
        <position position="95"/>
    </location>
</feature>
<dbReference type="InterPro" id="IPR037102">
    <property type="entry name" value="Znf_lg_T-Ag_D1_dom_sf"/>
</dbReference>
<dbReference type="InterPro" id="IPR014015">
    <property type="entry name" value="Helicase_SF3_DNA-vir"/>
</dbReference>
<feature type="domain" description="SF3 helicase" evidence="18">
    <location>
        <begin position="414"/>
        <end position="564"/>
    </location>
</feature>
<dbReference type="RefSeq" id="YP_008992242.1">
    <property type="nucleotide sequence ID" value="NC_023178.1"/>
</dbReference>
<evidence type="ECO:0000256" key="15">
    <source>
        <dbReference type="HAMAP-Rule" id="MF_04000"/>
    </source>
</evidence>
<evidence type="ECO:0000256" key="14">
    <source>
        <dbReference type="ARBA" id="ARBA00093297"/>
    </source>
</evidence>
<proteinExistence type="inferred from homology"/>
<comment type="similarity">
    <text evidence="15 16">Belongs to the papillomaviridae E1 protein family.</text>
</comment>
<dbReference type="GO" id="GO:0005524">
    <property type="term" value="F:ATP binding"/>
    <property type="evidence" value="ECO:0007669"/>
    <property type="project" value="UniProtKB-UniRule"/>
</dbReference>
<evidence type="ECO:0000256" key="16">
    <source>
        <dbReference type="PIRNR" id="PIRNR003383"/>
    </source>
</evidence>
<dbReference type="GO" id="GO:0006260">
    <property type="term" value="P:DNA replication"/>
    <property type="evidence" value="ECO:0007669"/>
    <property type="project" value="UniProtKB-UniRule"/>
</dbReference>
<feature type="region of interest" description="Disordered" evidence="17">
    <location>
        <begin position="588"/>
        <end position="612"/>
    </location>
</feature>
<keyword evidence="7 15" id="KW-0378">Hydrolase</keyword>
<feature type="cross-link" description="Glycyl lysine isopeptide (Lys-Gly) (interchain with G-Cter in SUMO)" evidence="15">
    <location>
        <position position="521"/>
    </location>
</feature>
<comment type="subcellular location">
    <subcellularLocation>
        <location evidence="1 15">Host nucleus</location>
    </subcellularLocation>
</comment>
<keyword evidence="20" id="KW-1185">Reference proteome</keyword>
<dbReference type="OrthoDB" id="4795at10239"/>
<evidence type="ECO:0000256" key="3">
    <source>
        <dbReference type="ARBA" id="ARBA00022553"/>
    </source>
</evidence>
<dbReference type="EC" id="5.6.2.4" evidence="15 16"/>
<gene>
    <name evidence="15 19" type="primary">E1</name>
</gene>
<dbReference type="InterPro" id="IPR001177">
    <property type="entry name" value="PPV_DNA_helicase_E1_C"/>
</dbReference>
<sequence>MSDPGTEPDEGCSGWFVDESECVDFTDDTFDELFDRDTDDELSDFIDNADVTQGNSGELFHHQEAVQDEDRLGALKRKYICTPQRTPEQELDSLSPRLGAITLSPPSAVHRAKKRLNFPNDSGIDVSIQNEAGDTPQLLRSQVENINIGTNGGDEAHHTAVFDKAKSRLILLSRFKKILGIGFTDITRTYKSNKTCAAEWVVSLHDCNEVLSESLKTTLVEHCIFFQHIYTCTDEGSVLLMLLRFRSQKSRDTVQNLFRSLLGQMDMLADPPKIRSVPAALYWYKRSMSSTSYMHGSFPEWILQHTMLSHLLGEEKPFELSVMVQWAYDNGYADESRIAYQYALLGDTDENAKAFLASNAQAKYVKDCAAMVRHYLRAEMAELSMSAWIYRRLEPIEDGGDWREIVKFLRFQEVGFIPFCIAFKKFLRGTPKHNCIVFYGPPNTGKSMLCMSLLNVLGGKVISYANSRSHFWLQPLADTKIGLLDDATKACWDYMDVYLRNALDGNPISVDCKHRAPQQIKCPPLLITTNVDVMSDDRWRYLHSRLTAFNFKNQFPFDSEGNPGFALTDANWKSFFTRFWLQLELSDQEDEGDDGNSQQPLRLTTRKASEPL</sequence>
<evidence type="ECO:0000256" key="8">
    <source>
        <dbReference type="ARBA" id="ARBA00022806"/>
    </source>
</evidence>
<dbReference type="InterPro" id="IPR027417">
    <property type="entry name" value="P-loop_NTPase"/>
</dbReference>
<dbReference type="GO" id="GO:0016887">
    <property type="term" value="F:ATP hydrolysis activity"/>
    <property type="evidence" value="ECO:0007669"/>
    <property type="project" value="RHEA"/>
</dbReference>
<dbReference type="KEGG" id="vg:18126067"/>
<dbReference type="Pfam" id="PF00524">
    <property type="entry name" value="PPV_E1_N"/>
    <property type="match status" value="1"/>
</dbReference>
<feature type="short sequence motif" description="Nuclear export signal" evidence="15">
    <location>
        <begin position="94"/>
        <end position="103"/>
    </location>
</feature>
<evidence type="ECO:0000259" key="18">
    <source>
        <dbReference type="PROSITE" id="PS51206"/>
    </source>
</evidence>
<dbReference type="InterPro" id="IPR046832">
    <property type="entry name" value="PPV_E1_DBD"/>
</dbReference>
<dbReference type="InterPro" id="IPR016393">
    <property type="entry name" value="Rep_E1_papillomaV"/>
</dbReference>
<accession>V9P8E0</accession>
<dbReference type="PROSITE" id="PS51206">
    <property type="entry name" value="SF3_HELICASE_1"/>
    <property type="match status" value="1"/>
</dbReference>
<dbReference type="Gene3D" id="1.10.10.510">
    <property type="entry name" value="Zinc finger, large T-antigen D1 domain"/>
    <property type="match status" value="1"/>
</dbReference>
<evidence type="ECO:0000256" key="13">
    <source>
        <dbReference type="ARBA" id="ARBA00048988"/>
    </source>
</evidence>
<dbReference type="Pfam" id="PF00519">
    <property type="entry name" value="PPV_E1_C"/>
    <property type="match status" value="1"/>
</dbReference>
<evidence type="ECO:0000256" key="12">
    <source>
        <dbReference type="ARBA" id="ARBA00034617"/>
    </source>
</evidence>
<dbReference type="Proteomes" id="UP000052093">
    <property type="component" value="Segment"/>
</dbReference>
<keyword evidence="11 15" id="KW-0413">Isomerase</keyword>
<keyword evidence="15" id="KW-1017">Isopeptide bond</keyword>
<dbReference type="Gene3D" id="3.40.1310.10">
    <property type="match status" value="1"/>
</dbReference>
<comment type="subunit">
    <text evidence="15">Can form hexamers. Interacts with E2 protein; this interaction increases E1 DNA binding specificity. Interacts with host DNA polymerase subunit POLA2. Interacts with host single stranded DNA-binding protein RPA1. Interacts with host TOP1; this interaction stimulates the enzymatic activity of TOP1.</text>
</comment>
<evidence type="ECO:0000256" key="4">
    <source>
        <dbReference type="ARBA" id="ARBA00022562"/>
    </source>
</evidence>
<evidence type="ECO:0000256" key="5">
    <source>
        <dbReference type="ARBA" id="ARBA00022705"/>
    </source>
</evidence>
<feature type="binding site" evidence="15">
    <location>
        <begin position="440"/>
        <end position="447"/>
    </location>
    <ligand>
        <name>ATP</name>
        <dbReference type="ChEBI" id="CHEBI:30616"/>
    </ligand>
</feature>
<dbReference type="SUPFAM" id="SSF52540">
    <property type="entry name" value="P-loop containing nucleoside triphosphate hydrolases"/>
    <property type="match status" value="1"/>
</dbReference>
<evidence type="ECO:0000256" key="9">
    <source>
        <dbReference type="ARBA" id="ARBA00022840"/>
    </source>
</evidence>
<evidence type="ECO:0000256" key="6">
    <source>
        <dbReference type="ARBA" id="ARBA00022741"/>
    </source>
</evidence>
<dbReference type="GO" id="GO:0042025">
    <property type="term" value="C:host cell nucleus"/>
    <property type="evidence" value="ECO:0007669"/>
    <property type="project" value="UniProtKB-SubCell"/>
</dbReference>
<keyword evidence="9 15" id="KW-0067">ATP-binding</keyword>
<comment type="caution">
    <text evidence="15">Lacks conserved residue(s) required for the propagation of feature annotation.</text>
</comment>
<evidence type="ECO:0000256" key="11">
    <source>
        <dbReference type="ARBA" id="ARBA00023235"/>
    </source>
</evidence>
<keyword evidence="3 15" id="KW-0597">Phosphoprotein</keyword>
<dbReference type="GO" id="GO:0043138">
    <property type="term" value="F:3'-5' DNA helicase activity"/>
    <property type="evidence" value="ECO:0007669"/>
    <property type="project" value="UniProtKB-UniRule"/>
</dbReference>
<comment type="function">
    <text evidence="16">ATP-dependent DNA helicase required for initiation of viral DNA replication. It forms a complex with the viral E2 protein. The E1-E2 complex binds to the replication origin which contains binding sites for both proteins.</text>
</comment>
<keyword evidence="2 15" id="KW-0244">Early protein</keyword>
<name>V9P8E0_9PAPI</name>
<evidence type="ECO:0000256" key="10">
    <source>
        <dbReference type="ARBA" id="ARBA00023125"/>
    </source>
</evidence>
<dbReference type="Gene3D" id="3.40.50.300">
    <property type="entry name" value="P-loop containing nucleotide triphosphate hydrolases"/>
    <property type="match status" value="1"/>
</dbReference>
<dbReference type="GO" id="GO:0003677">
    <property type="term" value="F:DNA binding"/>
    <property type="evidence" value="ECO:0007669"/>
    <property type="project" value="UniProtKB-UniRule"/>
</dbReference>
<keyword evidence="5 15" id="KW-0235">DNA replication</keyword>
<evidence type="ECO:0000313" key="19">
    <source>
        <dbReference type="EMBL" id="AGV05016.1"/>
    </source>
</evidence>